<dbReference type="EMBL" id="JAINUF010000002">
    <property type="protein sequence ID" value="KAJ8376371.1"/>
    <property type="molecule type" value="Genomic_DNA"/>
</dbReference>
<keyword evidence="2" id="KW-0812">Transmembrane</keyword>
<keyword evidence="2" id="KW-1133">Transmembrane helix</keyword>
<dbReference type="AlphaFoldDB" id="A0A9Q1G7E4"/>
<keyword evidence="2" id="KW-0472">Membrane</keyword>
<feature type="compositionally biased region" description="Polar residues" evidence="1">
    <location>
        <begin position="200"/>
        <end position="212"/>
    </location>
</feature>
<feature type="transmembrane region" description="Helical" evidence="2">
    <location>
        <begin position="52"/>
        <end position="70"/>
    </location>
</feature>
<sequence>MRGNKADLRAPGQMGQTPRPTAALLIHLHQTRVWALAVRAARRRASSVSDPVCFRWMACLVYVAAASLLFTPRPPPPLLLLLARFISGGACEPPGALRAQEAGRGAGVRYPPAPPGCRGPPRVKAHLSGGLRGGRAGGRAGRRKVITQQADGSCLASLRESQRATLVHLSRGGRRDDGPAEKERGAREINRAPPLAVQRGGQTADPSHQQSGVLLRNHRRKNRTASFPFMLLLPRLTWRHFRPAIPHLSPVSPGDGDTRS</sequence>
<evidence type="ECO:0000256" key="2">
    <source>
        <dbReference type="SAM" id="Phobius"/>
    </source>
</evidence>
<accession>A0A9Q1G7E4</accession>
<protein>
    <submittedName>
        <fullName evidence="3">Uncharacterized protein</fullName>
    </submittedName>
</protein>
<feature type="region of interest" description="Disordered" evidence="1">
    <location>
        <begin position="170"/>
        <end position="219"/>
    </location>
</feature>
<gene>
    <name evidence="3" type="ORF">SKAU_G00069510</name>
</gene>
<dbReference type="Proteomes" id="UP001152622">
    <property type="component" value="Chromosome 2"/>
</dbReference>
<evidence type="ECO:0000313" key="4">
    <source>
        <dbReference type="Proteomes" id="UP001152622"/>
    </source>
</evidence>
<keyword evidence="4" id="KW-1185">Reference proteome</keyword>
<comment type="caution">
    <text evidence="3">The sequence shown here is derived from an EMBL/GenBank/DDBJ whole genome shotgun (WGS) entry which is preliminary data.</text>
</comment>
<reference evidence="3" key="1">
    <citation type="journal article" date="2023" name="Science">
        <title>Genome structures resolve the early diversification of teleost fishes.</title>
        <authorList>
            <person name="Parey E."/>
            <person name="Louis A."/>
            <person name="Montfort J."/>
            <person name="Bouchez O."/>
            <person name="Roques C."/>
            <person name="Iampietro C."/>
            <person name="Lluch J."/>
            <person name="Castinel A."/>
            <person name="Donnadieu C."/>
            <person name="Desvignes T."/>
            <person name="Floi Bucao C."/>
            <person name="Jouanno E."/>
            <person name="Wen M."/>
            <person name="Mejri S."/>
            <person name="Dirks R."/>
            <person name="Jansen H."/>
            <person name="Henkel C."/>
            <person name="Chen W.J."/>
            <person name="Zahm M."/>
            <person name="Cabau C."/>
            <person name="Klopp C."/>
            <person name="Thompson A.W."/>
            <person name="Robinson-Rechavi M."/>
            <person name="Braasch I."/>
            <person name="Lecointre G."/>
            <person name="Bobe J."/>
            <person name="Postlethwait J.H."/>
            <person name="Berthelot C."/>
            <person name="Roest Crollius H."/>
            <person name="Guiguen Y."/>
        </authorList>
    </citation>
    <scope>NUCLEOTIDE SEQUENCE</scope>
    <source>
        <strain evidence="3">WJC10195</strain>
    </source>
</reference>
<evidence type="ECO:0000313" key="3">
    <source>
        <dbReference type="EMBL" id="KAJ8376371.1"/>
    </source>
</evidence>
<organism evidence="3 4">
    <name type="scientific">Synaphobranchus kaupii</name>
    <name type="common">Kaup's arrowtooth eel</name>
    <dbReference type="NCBI Taxonomy" id="118154"/>
    <lineage>
        <taxon>Eukaryota</taxon>
        <taxon>Metazoa</taxon>
        <taxon>Chordata</taxon>
        <taxon>Craniata</taxon>
        <taxon>Vertebrata</taxon>
        <taxon>Euteleostomi</taxon>
        <taxon>Actinopterygii</taxon>
        <taxon>Neopterygii</taxon>
        <taxon>Teleostei</taxon>
        <taxon>Anguilliformes</taxon>
        <taxon>Synaphobranchidae</taxon>
        <taxon>Synaphobranchus</taxon>
    </lineage>
</organism>
<name>A0A9Q1G7E4_SYNKA</name>
<proteinExistence type="predicted"/>
<evidence type="ECO:0000256" key="1">
    <source>
        <dbReference type="SAM" id="MobiDB-lite"/>
    </source>
</evidence>
<feature type="compositionally biased region" description="Basic and acidic residues" evidence="1">
    <location>
        <begin position="173"/>
        <end position="190"/>
    </location>
</feature>